<feature type="region of interest" description="Disordered" evidence="1">
    <location>
        <begin position="1"/>
        <end position="38"/>
    </location>
</feature>
<accession>A0AAV4THG1</accession>
<evidence type="ECO:0000259" key="2">
    <source>
        <dbReference type="PROSITE" id="PS50878"/>
    </source>
</evidence>
<dbReference type="InterPro" id="IPR000477">
    <property type="entry name" value="RT_dom"/>
</dbReference>
<comment type="caution">
    <text evidence="3">The sequence shown here is derived from an EMBL/GenBank/DDBJ whole genome shotgun (WGS) entry which is preliminary data.</text>
</comment>
<protein>
    <submittedName>
        <fullName evidence="3">Retrovirus-related Pol polyprotein from type-1 retrotransposable element R2</fullName>
    </submittedName>
</protein>
<dbReference type="CDD" id="cd01650">
    <property type="entry name" value="RT_nLTR_like"/>
    <property type="match status" value="1"/>
</dbReference>
<feature type="domain" description="Reverse transcriptase" evidence="2">
    <location>
        <begin position="161"/>
        <end position="410"/>
    </location>
</feature>
<feature type="compositionally biased region" description="Polar residues" evidence="1">
    <location>
        <begin position="28"/>
        <end position="38"/>
    </location>
</feature>
<dbReference type="PROSITE" id="PS50878">
    <property type="entry name" value="RT_POL"/>
    <property type="match status" value="1"/>
</dbReference>
<reference evidence="3 4" key="1">
    <citation type="submission" date="2021-06" db="EMBL/GenBank/DDBJ databases">
        <title>Caerostris darwini draft genome.</title>
        <authorList>
            <person name="Kono N."/>
            <person name="Arakawa K."/>
        </authorList>
    </citation>
    <scope>NUCLEOTIDE SEQUENCE [LARGE SCALE GENOMIC DNA]</scope>
</reference>
<name>A0AAV4THG1_9ARAC</name>
<sequence length="410" mass="45868">MQTSPLLSLSRTPRPPSHDAPVDDEIGPTTTLNRSTTSFPLTPRMTLSDSSLIFALKFLLRERAFCPSKSPLLRCGLKMGLISMTQRPARNSIAGTDDERSIYLPADDERVDVIEHEFSPTEVARAFRSSENTAPGPDRLTYHHWRSLDPSAQVLTRIFNICLHHQRVPQVWKDSTTILLPKGGDPLLPTNWRPIASSNTIYKLFMKCVAERFKDWPLRYEVLSSSQKGFMPHDGVLEHNFLMHKRFEDARTTKKELCLAWLDVTNAFGSIPHCAIDEALCAAKVGDTFRNLVNFVYEDCGTRLLTSEGLSPHIKIGAGIKQGCPLSGLLFNLYIDPVLRRVRSNSNCHNVLAFADDIALLEDSPSSLQNSIDIVFDLLHSIGLRLNPTKSMTLHISGVTPVGTRNFVLH</sequence>
<dbReference type="Gene3D" id="3.30.70.270">
    <property type="match status" value="1"/>
</dbReference>
<evidence type="ECO:0000313" key="3">
    <source>
        <dbReference type="EMBL" id="GIY44232.1"/>
    </source>
</evidence>
<dbReference type="InterPro" id="IPR043502">
    <property type="entry name" value="DNA/RNA_pol_sf"/>
</dbReference>
<gene>
    <name evidence="3" type="ORF">CDAR_27091</name>
</gene>
<dbReference type="Pfam" id="PF00078">
    <property type="entry name" value="RVT_1"/>
    <property type="match status" value="1"/>
</dbReference>
<dbReference type="GO" id="GO:0071897">
    <property type="term" value="P:DNA biosynthetic process"/>
    <property type="evidence" value="ECO:0007669"/>
    <property type="project" value="UniProtKB-ARBA"/>
</dbReference>
<organism evidence="3 4">
    <name type="scientific">Caerostris darwini</name>
    <dbReference type="NCBI Taxonomy" id="1538125"/>
    <lineage>
        <taxon>Eukaryota</taxon>
        <taxon>Metazoa</taxon>
        <taxon>Ecdysozoa</taxon>
        <taxon>Arthropoda</taxon>
        <taxon>Chelicerata</taxon>
        <taxon>Arachnida</taxon>
        <taxon>Araneae</taxon>
        <taxon>Araneomorphae</taxon>
        <taxon>Entelegynae</taxon>
        <taxon>Araneoidea</taxon>
        <taxon>Araneidae</taxon>
        <taxon>Caerostris</taxon>
    </lineage>
</organism>
<dbReference type="SUPFAM" id="SSF56672">
    <property type="entry name" value="DNA/RNA polymerases"/>
    <property type="match status" value="1"/>
</dbReference>
<dbReference type="InterPro" id="IPR043128">
    <property type="entry name" value="Rev_trsase/Diguanyl_cyclase"/>
</dbReference>
<dbReference type="AlphaFoldDB" id="A0AAV4THG1"/>
<proteinExistence type="predicted"/>
<dbReference type="EMBL" id="BPLQ01009480">
    <property type="protein sequence ID" value="GIY44232.1"/>
    <property type="molecule type" value="Genomic_DNA"/>
</dbReference>
<evidence type="ECO:0000256" key="1">
    <source>
        <dbReference type="SAM" id="MobiDB-lite"/>
    </source>
</evidence>
<keyword evidence="4" id="KW-1185">Reference proteome</keyword>
<evidence type="ECO:0000313" key="4">
    <source>
        <dbReference type="Proteomes" id="UP001054837"/>
    </source>
</evidence>
<dbReference type="Proteomes" id="UP001054837">
    <property type="component" value="Unassembled WGS sequence"/>
</dbReference>
<dbReference type="PANTHER" id="PTHR19446">
    <property type="entry name" value="REVERSE TRANSCRIPTASES"/>
    <property type="match status" value="1"/>
</dbReference>
<feature type="compositionally biased region" description="Low complexity" evidence="1">
    <location>
        <begin position="1"/>
        <end position="12"/>
    </location>
</feature>